<dbReference type="EMBL" id="KB446575">
    <property type="protein sequence ID" value="EME76799.1"/>
    <property type="molecule type" value="Genomic_DNA"/>
</dbReference>
<dbReference type="AlphaFoldDB" id="M2ZCH3"/>
<dbReference type="GeneID" id="19334486"/>
<protein>
    <submittedName>
        <fullName evidence="2">Uncharacterized protein</fullName>
    </submittedName>
</protein>
<feature type="compositionally biased region" description="Basic and acidic residues" evidence="1">
    <location>
        <begin position="370"/>
        <end position="381"/>
    </location>
</feature>
<dbReference type="RefSeq" id="XP_007932644.1">
    <property type="nucleotide sequence ID" value="XM_007934453.1"/>
</dbReference>
<evidence type="ECO:0000313" key="3">
    <source>
        <dbReference type="Proteomes" id="UP000016932"/>
    </source>
</evidence>
<feature type="compositionally biased region" description="Low complexity" evidence="1">
    <location>
        <begin position="162"/>
        <end position="182"/>
    </location>
</feature>
<gene>
    <name evidence="2" type="ORF">MYCFIDRAFT_180702</name>
</gene>
<dbReference type="VEuPathDB" id="FungiDB:MYCFIDRAFT_180702"/>
<dbReference type="KEGG" id="pfj:MYCFIDRAFT_180702"/>
<keyword evidence="3" id="KW-1185">Reference proteome</keyword>
<dbReference type="Proteomes" id="UP000016932">
    <property type="component" value="Unassembled WGS sequence"/>
</dbReference>
<feature type="compositionally biased region" description="Basic and acidic residues" evidence="1">
    <location>
        <begin position="413"/>
        <end position="422"/>
    </location>
</feature>
<proteinExistence type="predicted"/>
<dbReference type="HOGENOM" id="CLU_576360_0_0_1"/>
<feature type="compositionally biased region" description="Polar residues" evidence="1">
    <location>
        <begin position="109"/>
        <end position="119"/>
    </location>
</feature>
<feature type="compositionally biased region" description="Polar residues" evidence="1">
    <location>
        <begin position="134"/>
        <end position="161"/>
    </location>
</feature>
<feature type="region of interest" description="Disordered" evidence="1">
    <location>
        <begin position="349"/>
        <end position="382"/>
    </location>
</feature>
<feature type="compositionally biased region" description="Polar residues" evidence="1">
    <location>
        <begin position="352"/>
        <end position="369"/>
    </location>
</feature>
<feature type="region of interest" description="Disordered" evidence="1">
    <location>
        <begin position="68"/>
        <end position="182"/>
    </location>
</feature>
<evidence type="ECO:0000313" key="2">
    <source>
        <dbReference type="EMBL" id="EME76799.1"/>
    </source>
</evidence>
<feature type="region of interest" description="Disordered" evidence="1">
    <location>
        <begin position="413"/>
        <end position="432"/>
    </location>
</feature>
<evidence type="ECO:0000256" key="1">
    <source>
        <dbReference type="SAM" id="MobiDB-lite"/>
    </source>
</evidence>
<accession>M2ZCH3</accession>
<organism evidence="2 3">
    <name type="scientific">Pseudocercospora fijiensis (strain CIRAD86)</name>
    <name type="common">Black leaf streak disease fungus</name>
    <name type="synonym">Mycosphaerella fijiensis</name>
    <dbReference type="NCBI Taxonomy" id="383855"/>
    <lineage>
        <taxon>Eukaryota</taxon>
        <taxon>Fungi</taxon>
        <taxon>Dikarya</taxon>
        <taxon>Ascomycota</taxon>
        <taxon>Pezizomycotina</taxon>
        <taxon>Dothideomycetes</taxon>
        <taxon>Dothideomycetidae</taxon>
        <taxon>Mycosphaerellales</taxon>
        <taxon>Mycosphaerellaceae</taxon>
        <taxon>Pseudocercospora</taxon>
    </lineage>
</organism>
<name>M2ZCH3_PSEFD</name>
<feature type="compositionally biased region" description="Basic and acidic residues" evidence="1">
    <location>
        <begin position="121"/>
        <end position="133"/>
    </location>
</feature>
<reference evidence="2 3" key="1">
    <citation type="journal article" date="2012" name="PLoS Pathog.">
        <title>Diverse lifestyles and strategies of plant pathogenesis encoded in the genomes of eighteen Dothideomycetes fungi.</title>
        <authorList>
            <person name="Ohm R.A."/>
            <person name="Feau N."/>
            <person name="Henrissat B."/>
            <person name="Schoch C.L."/>
            <person name="Horwitz B.A."/>
            <person name="Barry K.W."/>
            <person name="Condon B.J."/>
            <person name="Copeland A.C."/>
            <person name="Dhillon B."/>
            <person name="Glaser F."/>
            <person name="Hesse C.N."/>
            <person name="Kosti I."/>
            <person name="LaButti K."/>
            <person name="Lindquist E.A."/>
            <person name="Lucas S."/>
            <person name="Salamov A.A."/>
            <person name="Bradshaw R.E."/>
            <person name="Ciuffetti L."/>
            <person name="Hamelin R.C."/>
            <person name="Kema G.H.J."/>
            <person name="Lawrence C."/>
            <person name="Scott J.A."/>
            <person name="Spatafora J.W."/>
            <person name="Turgeon B.G."/>
            <person name="de Wit P.J.G.M."/>
            <person name="Zhong S."/>
            <person name="Goodwin S.B."/>
            <person name="Grigoriev I.V."/>
        </authorList>
    </citation>
    <scope>NUCLEOTIDE SEQUENCE [LARGE SCALE GENOMIC DNA]</scope>
    <source>
        <strain evidence="2 3">CIRAD86</strain>
    </source>
</reference>
<sequence length="474" mass="52753">MSMLASAPLAVHWHHSLQSPLYASSASSSALRQLPYEPRPAFFSASDAKVSSPHGHVITDLENRSVMSMSRPHTSGTTTAAPPQPPIPEAGRVHPRSNMYKERPRFEQGSVNSTSSTQGEAKPHSLEDFEHSRSTLSPSLQSDYSLQKWTSPHPSSFNPSISTFEDCSSTTTSSTLNSNPESSTQQRIAYLQILTLLTGMLAQANADETPFPQQFYDFLIWNGGDQRFHDGADYEAGKKQCCWMDMGLVRISTTCGNELVVQSSTYPLSSDSVCKGENENALAADIRKSLVKGSANTANGFSDFEDSPVNRRDGLLKLLRNACEGYGKGRIEADLYQCQFIDLPHPVDGATHSLNRTSATQQKTPQSPSLHEKSKSREDSKKLRHHHIMMNTMTSHEASKSPRKHHKIRTLRERNDSEDGMHQRQLHGPGLNHVMIGNNMQHSKLEKKENHSRDDINDIFQRNKNHKDATDPIV</sequence>